<reference evidence="2" key="3">
    <citation type="submission" date="2019-03" db="EMBL/GenBank/DDBJ databases">
        <authorList>
            <person name="Warren W.C."/>
            <person name="Johnson G.S."/>
        </authorList>
    </citation>
    <scope>NUCLEOTIDE SEQUENCE [LARGE SCALE GENOMIC DNA]</scope>
    <source>
        <strain evidence="2">Basenji</strain>
    </source>
</reference>
<dbReference type="Ensembl" id="ENSCAFT00000090873.2">
    <property type="protein sequence ID" value="ENSCAFP00000044806.1"/>
    <property type="gene ID" value="ENSCAFG00000008294.6"/>
</dbReference>
<dbReference type="Proteomes" id="UP000694429">
    <property type="component" value="Chromosome 26"/>
</dbReference>
<dbReference type="Ensembl" id="ENSCAFT00030044709.1">
    <property type="protein sequence ID" value="ENSCAFP00030039027.1"/>
    <property type="gene ID" value="ENSCAFG00030024268.1"/>
</dbReference>
<dbReference type="OrthoDB" id="3045089at2759"/>
<dbReference type="Proteomes" id="UP000694542">
    <property type="component" value="Chromosome 26"/>
</dbReference>
<dbReference type="Proteomes" id="UP000002254">
    <property type="component" value="Chromosome 26"/>
</dbReference>
<proteinExistence type="predicted"/>
<dbReference type="PROSITE" id="PS51257">
    <property type="entry name" value="PROKAR_LIPOPROTEIN"/>
    <property type="match status" value="1"/>
</dbReference>
<evidence type="ECO:0000313" key="5">
    <source>
        <dbReference type="Proteomes" id="UP000694542"/>
    </source>
</evidence>
<accession>A0A8C0T372</accession>
<protein>
    <submittedName>
        <fullName evidence="3">Ring finger protein 34</fullName>
    </submittedName>
</protein>
<reference evidence="1 4" key="1">
    <citation type="journal article" date="2005" name="Nature">
        <title>Genome sequence, comparative analysis and haplotype structure of the domestic dog.</title>
        <authorList>
            <consortium name="Broad Sequencing Platform"/>
            <person name="Lindblad-Toh K."/>
            <person name="Wade C.M."/>
            <person name="Mikkelsen T.S."/>
            <person name="Karlsson E.K."/>
            <person name="Jaffe D.B."/>
            <person name="Kamal M."/>
            <person name="Clamp M."/>
            <person name="Chang J.L."/>
            <person name="Kulbokas E.J. III"/>
            <person name="Zody M.C."/>
            <person name="Mauceli E."/>
            <person name="Xie X."/>
            <person name="Breen M."/>
            <person name="Wayne R.K."/>
            <person name="Ostrander E.A."/>
            <person name="Ponting C.P."/>
            <person name="Galibert F."/>
            <person name="Smith D.R."/>
            <person name="DeJong P.J."/>
            <person name="Kirkness E."/>
            <person name="Alvarez P."/>
            <person name="Biagi T."/>
            <person name="Brockman W."/>
            <person name="Butler J."/>
            <person name="Chin C.W."/>
            <person name="Cook A."/>
            <person name="Cuff J."/>
            <person name="Daly M.J."/>
            <person name="DeCaprio D."/>
            <person name="Gnerre S."/>
            <person name="Grabherr M."/>
            <person name="Kellis M."/>
            <person name="Kleber M."/>
            <person name="Bardeleben C."/>
            <person name="Goodstadt L."/>
            <person name="Heger A."/>
            <person name="Hitte C."/>
            <person name="Kim L."/>
            <person name="Koepfli K.P."/>
            <person name="Parker H.G."/>
            <person name="Pollinger J.P."/>
            <person name="Searle S.M."/>
            <person name="Sutter N.B."/>
            <person name="Thomas R."/>
            <person name="Webber C."/>
            <person name="Baldwin J."/>
            <person name="Abebe A."/>
            <person name="Abouelleil A."/>
            <person name="Aftuck L."/>
            <person name="Ait-Zahra M."/>
            <person name="Aldredge T."/>
            <person name="Allen N."/>
            <person name="An P."/>
            <person name="Anderson S."/>
            <person name="Antoine C."/>
            <person name="Arachchi H."/>
            <person name="Aslam A."/>
            <person name="Ayotte L."/>
            <person name="Bachantsang P."/>
            <person name="Barry A."/>
            <person name="Bayul T."/>
            <person name="Benamara M."/>
            <person name="Berlin A."/>
            <person name="Bessette D."/>
            <person name="Blitshteyn B."/>
            <person name="Bloom T."/>
            <person name="Blye J."/>
            <person name="Boguslavskiy L."/>
            <person name="Bonnet C."/>
            <person name="Boukhgalter B."/>
            <person name="Brown A."/>
            <person name="Cahill P."/>
            <person name="Calixte N."/>
            <person name="Camarata J."/>
            <person name="Cheshatsang Y."/>
            <person name="Chu J."/>
            <person name="Citroen M."/>
            <person name="Collymore A."/>
            <person name="Cooke P."/>
            <person name="Dawoe T."/>
            <person name="Daza R."/>
            <person name="Decktor K."/>
            <person name="DeGray S."/>
            <person name="Dhargay N."/>
            <person name="Dooley K."/>
            <person name="Dooley K."/>
            <person name="Dorje P."/>
            <person name="Dorjee K."/>
            <person name="Dorris L."/>
            <person name="Duffey N."/>
            <person name="Dupes A."/>
            <person name="Egbiremolen O."/>
            <person name="Elong R."/>
            <person name="Falk J."/>
            <person name="Farina A."/>
            <person name="Faro S."/>
            <person name="Ferguson D."/>
            <person name="Ferreira P."/>
            <person name="Fisher S."/>
            <person name="FitzGerald M."/>
            <person name="Foley K."/>
            <person name="Foley C."/>
            <person name="Franke A."/>
            <person name="Friedrich D."/>
            <person name="Gage D."/>
            <person name="Garber M."/>
            <person name="Gearin G."/>
            <person name="Giannoukos G."/>
            <person name="Goode T."/>
            <person name="Goyette A."/>
            <person name="Graham J."/>
            <person name="Grandbois E."/>
            <person name="Gyaltsen K."/>
            <person name="Hafez N."/>
            <person name="Hagopian D."/>
            <person name="Hagos B."/>
            <person name="Hall J."/>
            <person name="Healy C."/>
            <person name="Hegarty R."/>
            <person name="Honan T."/>
            <person name="Horn A."/>
            <person name="Houde N."/>
            <person name="Hughes L."/>
            <person name="Hunnicutt L."/>
            <person name="Husby M."/>
            <person name="Jester B."/>
            <person name="Jones C."/>
            <person name="Kamat A."/>
            <person name="Kanga B."/>
            <person name="Kells C."/>
            <person name="Khazanovich D."/>
            <person name="Kieu A.C."/>
            <person name="Kisner P."/>
            <person name="Kumar M."/>
            <person name="Lance K."/>
            <person name="Landers T."/>
            <person name="Lara M."/>
            <person name="Lee W."/>
            <person name="Leger J.P."/>
            <person name="Lennon N."/>
            <person name="Leuper L."/>
            <person name="LeVine S."/>
            <person name="Liu J."/>
            <person name="Liu X."/>
            <person name="Lokyitsang Y."/>
            <person name="Lokyitsang T."/>
            <person name="Lui A."/>
            <person name="Macdonald J."/>
            <person name="Major J."/>
            <person name="Marabella R."/>
            <person name="Maru K."/>
            <person name="Matthews C."/>
            <person name="McDonough S."/>
            <person name="Mehta T."/>
            <person name="Meldrim J."/>
            <person name="Melnikov A."/>
            <person name="Meneus L."/>
            <person name="Mihalev A."/>
            <person name="Mihova T."/>
            <person name="Miller K."/>
            <person name="Mittelman R."/>
            <person name="Mlenga V."/>
            <person name="Mulrain L."/>
            <person name="Munson G."/>
            <person name="Navidi A."/>
            <person name="Naylor J."/>
            <person name="Nguyen T."/>
            <person name="Nguyen N."/>
            <person name="Nguyen C."/>
            <person name="Nguyen T."/>
            <person name="Nicol R."/>
            <person name="Norbu N."/>
            <person name="Norbu C."/>
            <person name="Novod N."/>
            <person name="Nyima T."/>
            <person name="Olandt P."/>
            <person name="O'Neill B."/>
            <person name="O'Neill K."/>
            <person name="Osman S."/>
            <person name="Oyono L."/>
            <person name="Patti C."/>
            <person name="Perrin D."/>
            <person name="Phunkhang P."/>
            <person name="Pierre F."/>
            <person name="Priest M."/>
            <person name="Rachupka A."/>
            <person name="Raghuraman S."/>
            <person name="Rameau R."/>
            <person name="Ray V."/>
            <person name="Raymond C."/>
            <person name="Rege F."/>
            <person name="Rise C."/>
            <person name="Rogers J."/>
            <person name="Rogov P."/>
            <person name="Sahalie J."/>
            <person name="Settipalli S."/>
            <person name="Sharpe T."/>
            <person name="Shea T."/>
            <person name="Sheehan M."/>
            <person name="Sherpa N."/>
            <person name="Shi J."/>
            <person name="Shih D."/>
            <person name="Sloan J."/>
            <person name="Smith C."/>
            <person name="Sparrow T."/>
            <person name="Stalker J."/>
            <person name="Stange-Thomann N."/>
            <person name="Stavropoulos S."/>
            <person name="Stone C."/>
            <person name="Stone S."/>
            <person name="Sykes S."/>
            <person name="Tchuinga P."/>
            <person name="Tenzing P."/>
            <person name="Tesfaye S."/>
            <person name="Thoulutsang D."/>
            <person name="Thoulutsang Y."/>
            <person name="Topham K."/>
            <person name="Topping I."/>
            <person name="Tsamla T."/>
            <person name="Vassiliev H."/>
            <person name="Venkataraman V."/>
            <person name="Vo A."/>
            <person name="Wangchuk T."/>
            <person name="Wangdi T."/>
            <person name="Weiand M."/>
            <person name="Wilkinson J."/>
            <person name="Wilson A."/>
            <person name="Yadav S."/>
            <person name="Yang S."/>
            <person name="Yang X."/>
            <person name="Young G."/>
            <person name="Yu Q."/>
            <person name="Zainoun J."/>
            <person name="Zembek L."/>
            <person name="Zimmer A."/>
            <person name="Lander E.S."/>
        </authorList>
    </citation>
    <scope>NUCLEOTIDE SEQUENCE [LARGE SCALE GENOMIC DNA]</scope>
    <source>
        <strain evidence="1">Boxer</strain>
    </source>
</reference>
<dbReference type="Ensembl" id="ENSCAFT00040034482.1">
    <property type="protein sequence ID" value="ENSCAFP00040030021.1"/>
    <property type="gene ID" value="ENSCAFG00040018542.1"/>
</dbReference>
<sequence>MKMASDCSCRMRKMIACAVSAWMPSLTVSCLSAGTWSPAPSVASA</sequence>
<name>A0A8C0T372_CANLF</name>
<reference evidence="3" key="4">
    <citation type="submission" date="2025-05" db="UniProtKB">
        <authorList>
            <consortium name="Ensembl"/>
        </authorList>
    </citation>
    <scope>IDENTIFICATION</scope>
</reference>
<evidence type="ECO:0000313" key="4">
    <source>
        <dbReference type="Proteomes" id="UP000002254"/>
    </source>
</evidence>
<evidence type="ECO:0000313" key="1">
    <source>
        <dbReference type="Ensembl" id="ENSCAFP00000044806.1"/>
    </source>
</evidence>
<dbReference type="AlphaFoldDB" id="A0A8C0T372"/>
<reference evidence="3" key="2">
    <citation type="submission" date="2018-10" db="EMBL/GenBank/DDBJ databases">
        <title>De novo assembly of a Great Dane genome.</title>
        <authorList>
            <person name="Kidd J.M."/>
            <person name="Pendleton A.L."/>
            <person name="Shen F."/>
            <person name="Emery S."/>
        </authorList>
    </citation>
    <scope>NUCLEOTIDE SEQUENCE [LARGE SCALE GENOMIC DNA]</scope>
    <source>
        <strain evidence="3">Great Dane</strain>
    </source>
</reference>
<evidence type="ECO:0000313" key="2">
    <source>
        <dbReference type="Ensembl" id="ENSCAFP00030039027.1"/>
    </source>
</evidence>
<gene>
    <name evidence="3" type="primary">RNF34</name>
</gene>
<evidence type="ECO:0000313" key="3">
    <source>
        <dbReference type="Ensembl" id="ENSCAFP00040030021.1"/>
    </source>
</evidence>
<organism evidence="3 5">
    <name type="scientific">Canis lupus familiaris</name>
    <name type="common">Dog</name>
    <name type="synonym">Canis familiaris</name>
    <dbReference type="NCBI Taxonomy" id="9615"/>
    <lineage>
        <taxon>Eukaryota</taxon>
        <taxon>Metazoa</taxon>
        <taxon>Chordata</taxon>
        <taxon>Craniata</taxon>
        <taxon>Vertebrata</taxon>
        <taxon>Euteleostomi</taxon>
        <taxon>Mammalia</taxon>
        <taxon>Eutheria</taxon>
        <taxon>Laurasiatheria</taxon>
        <taxon>Carnivora</taxon>
        <taxon>Caniformia</taxon>
        <taxon>Canidae</taxon>
        <taxon>Canis</taxon>
    </lineage>
</organism>